<protein>
    <submittedName>
        <fullName evidence="1">Uncharacterized protein</fullName>
    </submittedName>
</protein>
<dbReference type="Proteomes" id="UP001189429">
    <property type="component" value="Unassembled WGS sequence"/>
</dbReference>
<feature type="non-terminal residue" evidence="1">
    <location>
        <position position="1"/>
    </location>
</feature>
<evidence type="ECO:0000313" key="2">
    <source>
        <dbReference type="Proteomes" id="UP001189429"/>
    </source>
</evidence>
<proteinExistence type="predicted"/>
<evidence type="ECO:0000313" key="1">
    <source>
        <dbReference type="EMBL" id="CAK0894303.1"/>
    </source>
</evidence>
<gene>
    <name evidence="1" type="ORF">PCOR1329_LOCUS73381</name>
</gene>
<name>A0ABN9X4L1_9DINO</name>
<dbReference type="EMBL" id="CAUYUJ010019879">
    <property type="protein sequence ID" value="CAK0894303.1"/>
    <property type="molecule type" value="Genomic_DNA"/>
</dbReference>
<sequence length="102" mass="10681">ASFGAFVGPLVVLHGVPRAAGLVRSAAPPGPWWQSEPNDLLRARHPEPGPGNGVQLATVDETTDPWLGSAGRDECSGCDFTVNMRCEGSRLGRHAACHPGRA</sequence>
<organism evidence="1 2">
    <name type="scientific">Prorocentrum cordatum</name>
    <dbReference type="NCBI Taxonomy" id="2364126"/>
    <lineage>
        <taxon>Eukaryota</taxon>
        <taxon>Sar</taxon>
        <taxon>Alveolata</taxon>
        <taxon>Dinophyceae</taxon>
        <taxon>Prorocentrales</taxon>
        <taxon>Prorocentraceae</taxon>
        <taxon>Prorocentrum</taxon>
    </lineage>
</organism>
<reference evidence="1" key="1">
    <citation type="submission" date="2023-10" db="EMBL/GenBank/DDBJ databases">
        <authorList>
            <person name="Chen Y."/>
            <person name="Shah S."/>
            <person name="Dougan E. K."/>
            <person name="Thang M."/>
            <person name="Chan C."/>
        </authorList>
    </citation>
    <scope>NUCLEOTIDE SEQUENCE [LARGE SCALE GENOMIC DNA]</scope>
</reference>
<keyword evidence="2" id="KW-1185">Reference proteome</keyword>
<comment type="caution">
    <text evidence="1">The sequence shown here is derived from an EMBL/GenBank/DDBJ whole genome shotgun (WGS) entry which is preliminary data.</text>
</comment>
<accession>A0ABN9X4L1</accession>